<feature type="zinc finger region" description="CR-type" evidence="12">
    <location>
        <begin position="139"/>
        <end position="217"/>
    </location>
</feature>
<dbReference type="PANTHER" id="PTHR43096">
    <property type="entry name" value="DNAJ HOMOLOG 1, MITOCHONDRIAL-RELATED"/>
    <property type="match status" value="1"/>
</dbReference>
<feature type="binding site" evidence="11">
    <location>
        <position position="205"/>
    </location>
    <ligand>
        <name>Zn(2+)</name>
        <dbReference type="ChEBI" id="CHEBI:29105"/>
        <label>1</label>
    </ligand>
</feature>
<evidence type="ECO:0000313" key="16">
    <source>
        <dbReference type="Proteomes" id="UP000186400"/>
    </source>
</evidence>
<dbReference type="CDD" id="cd10719">
    <property type="entry name" value="DnaJ_zf"/>
    <property type="match status" value="1"/>
</dbReference>
<dbReference type="GO" id="GO:0005524">
    <property type="term" value="F:ATP binding"/>
    <property type="evidence" value="ECO:0007669"/>
    <property type="project" value="InterPro"/>
</dbReference>
<keyword evidence="11" id="KW-0963">Cytoplasm</keyword>
<dbReference type="PANTHER" id="PTHR43096:SF10">
    <property type="entry name" value="CHAPERONE PROTEIN DNAJ A6, CHLOROPLASTIC"/>
    <property type="match status" value="1"/>
</dbReference>
<protein>
    <recommendedName>
        <fullName evidence="10 11">Chaperone protein DnaJ</fullName>
    </recommendedName>
</protein>
<dbReference type="Proteomes" id="UP000186400">
    <property type="component" value="Unassembled WGS sequence"/>
</dbReference>
<proteinExistence type="inferred from homology"/>
<keyword evidence="3 11" id="KW-0677">Repeat</keyword>
<dbReference type="GO" id="GO:0051082">
    <property type="term" value="F:unfolded protein binding"/>
    <property type="evidence" value="ECO:0007669"/>
    <property type="project" value="UniProtKB-UniRule"/>
</dbReference>
<dbReference type="InterPro" id="IPR001305">
    <property type="entry name" value="HSP_DnaJ_Cys-rich_dom"/>
</dbReference>
<dbReference type="CDD" id="cd10747">
    <property type="entry name" value="DnaJ_C"/>
    <property type="match status" value="1"/>
</dbReference>
<dbReference type="InterPro" id="IPR036410">
    <property type="entry name" value="HSP_DnaJ_Cys-rich_dom_sf"/>
</dbReference>
<evidence type="ECO:0000256" key="11">
    <source>
        <dbReference type="HAMAP-Rule" id="MF_01152"/>
    </source>
</evidence>
<dbReference type="GO" id="GO:0031072">
    <property type="term" value="F:heat shock protein binding"/>
    <property type="evidence" value="ECO:0007669"/>
    <property type="project" value="InterPro"/>
</dbReference>
<feature type="binding site" evidence="11">
    <location>
        <position position="152"/>
    </location>
    <ligand>
        <name>Zn(2+)</name>
        <dbReference type="ChEBI" id="CHEBI:29105"/>
        <label>1</label>
    </ligand>
</feature>
<feature type="repeat" description="CXXCXGXG motif" evidence="11">
    <location>
        <begin position="205"/>
        <end position="212"/>
    </location>
</feature>
<dbReference type="NCBIfam" id="NF008035">
    <property type="entry name" value="PRK10767.1"/>
    <property type="match status" value="1"/>
</dbReference>
<dbReference type="OrthoDB" id="9779889at2"/>
<name>A0A1N6W1U4_9SPIO</name>
<keyword evidence="5 11" id="KW-0862">Zinc</keyword>
<dbReference type="InterPro" id="IPR008971">
    <property type="entry name" value="HSP40/DnaJ_pept-bd"/>
</dbReference>
<dbReference type="FunFam" id="2.60.260.20:FF:000005">
    <property type="entry name" value="Chaperone protein dnaJ 1, mitochondrial"/>
    <property type="match status" value="1"/>
</dbReference>
<evidence type="ECO:0000256" key="1">
    <source>
        <dbReference type="ARBA" id="ARBA00022705"/>
    </source>
</evidence>
<feature type="repeat" description="CXXCXGXG motif" evidence="11">
    <location>
        <begin position="152"/>
        <end position="159"/>
    </location>
</feature>
<dbReference type="SUPFAM" id="SSF46565">
    <property type="entry name" value="Chaperone J-domain"/>
    <property type="match status" value="1"/>
</dbReference>
<reference evidence="15 16" key="1">
    <citation type="submission" date="2017-01" db="EMBL/GenBank/DDBJ databases">
        <authorList>
            <person name="Mah S.A."/>
            <person name="Swanson W.J."/>
            <person name="Moy G.W."/>
            <person name="Vacquier V.D."/>
        </authorList>
    </citation>
    <scope>NUCLEOTIDE SEQUENCE [LARGE SCALE GENOMIC DNA]</scope>
    <source>
        <strain evidence="15 16">ASpG1</strain>
    </source>
</reference>
<dbReference type="RefSeq" id="WP_076489535.1">
    <property type="nucleotide sequence ID" value="NZ_FTMS01000016.1"/>
</dbReference>
<dbReference type="SUPFAM" id="SSF49493">
    <property type="entry name" value="HSP40/DnaJ peptide-binding domain"/>
    <property type="match status" value="2"/>
</dbReference>
<dbReference type="FunFam" id="2.10.230.10:FF:000002">
    <property type="entry name" value="Molecular chaperone DnaJ"/>
    <property type="match status" value="1"/>
</dbReference>
<dbReference type="SMART" id="SM00271">
    <property type="entry name" value="DnaJ"/>
    <property type="match status" value="1"/>
</dbReference>
<evidence type="ECO:0000256" key="8">
    <source>
        <dbReference type="ARBA" id="ARBA00053423"/>
    </source>
</evidence>
<keyword evidence="6 11" id="KW-0346">Stress response</keyword>
<evidence type="ECO:0000259" key="13">
    <source>
        <dbReference type="PROSITE" id="PS50076"/>
    </source>
</evidence>
<dbReference type="GO" id="GO:0005737">
    <property type="term" value="C:cytoplasm"/>
    <property type="evidence" value="ECO:0007669"/>
    <property type="project" value="UniProtKB-SubCell"/>
</dbReference>
<feature type="binding site" evidence="11">
    <location>
        <position position="191"/>
    </location>
    <ligand>
        <name>Zn(2+)</name>
        <dbReference type="ChEBI" id="CHEBI:29105"/>
        <label>2</label>
    </ligand>
</feature>
<gene>
    <name evidence="11" type="primary">dnaJ</name>
    <name evidence="15" type="ORF">SAMN05920897_11656</name>
</gene>
<dbReference type="SUPFAM" id="SSF57938">
    <property type="entry name" value="DnaJ/Hsp40 cysteine-rich domain"/>
    <property type="match status" value="1"/>
</dbReference>
<dbReference type="GO" id="GO:0042026">
    <property type="term" value="P:protein refolding"/>
    <property type="evidence" value="ECO:0007669"/>
    <property type="project" value="TreeGrafter"/>
</dbReference>
<evidence type="ECO:0000256" key="3">
    <source>
        <dbReference type="ARBA" id="ARBA00022737"/>
    </source>
</evidence>
<comment type="function">
    <text evidence="8 11">Participates actively in the response to hyperosmotic and heat shock by preventing the aggregation of stress-denatured proteins and by disaggregating proteins, also in an autonomous, DnaK-independent fashion. Unfolded proteins bind initially to DnaJ; upon interaction with the DnaJ-bound protein, DnaK hydrolyzes its bound ATP, resulting in the formation of a stable complex. GrpE releases ADP from DnaK; ATP binding to DnaK triggers the release of the substrate protein, thus completing the reaction cycle. Several rounds of ATP-dependent interactions between DnaJ, DnaK and GrpE are required for fully efficient folding. Also involved, together with DnaK and GrpE, in the DNA replication of plasmids through activation of initiation proteins.</text>
</comment>
<feature type="domain" description="J" evidence="13">
    <location>
        <begin position="5"/>
        <end position="70"/>
    </location>
</feature>
<keyword evidence="16" id="KW-1185">Reference proteome</keyword>
<dbReference type="PRINTS" id="PR00625">
    <property type="entry name" value="JDOMAIN"/>
</dbReference>
<evidence type="ECO:0000256" key="7">
    <source>
        <dbReference type="ARBA" id="ARBA00023186"/>
    </source>
</evidence>
<dbReference type="Gene3D" id="2.60.260.20">
    <property type="entry name" value="Urease metallochaperone UreE, N-terminal domain"/>
    <property type="match status" value="2"/>
</dbReference>
<dbReference type="STRING" id="159291.SAMN05920897_11656"/>
<dbReference type="PROSITE" id="PS50076">
    <property type="entry name" value="DNAJ_2"/>
    <property type="match status" value="1"/>
</dbReference>
<keyword evidence="7 11" id="KW-0143">Chaperone</keyword>
<keyword evidence="2 11" id="KW-0479">Metal-binding</keyword>
<dbReference type="GO" id="GO:0009408">
    <property type="term" value="P:response to heat"/>
    <property type="evidence" value="ECO:0007669"/>
    <property type="project" value="InterPro"/>
</dbReference>
<feature type="binding site" evidence="11">
    <location>
        <position position="172"/>
    </location>
    <ligand>
        <name>Zn(2+)</name>
        <dbReference type="ChEBI" id="CHEBI:29105"/>
        <label>2</label>
    </ligand>
</feature>
<comment type="subcellular location">
    <subcellularLocation>
        <location evidence="11">Cytoplasm</location>
    </subcellularLocation>
</comment>
<comment type="similarity">
    <text evidence="9 11">Belongs to the DnaJ family.</text>
</comment>
<feature type="domain" description="CR-type" evidence="14">
    <location>
        <begin position="139"/>
        <end position="217"/>
    </location>
</feature>
<comment type="domain">
    <text evidence="11">The J domain is necessary and sufficient to stimulate DnaK ATPase activity. Zinc center 1 plays an important role in the autonomous, DnaK-independent chaperone activity of DnaJ. Zinc center 2 is essential for interaction with DnaK and for DnaJ activity.</text>
</comment>
<feature type="binding site" evidence="11">
    <location>
        <position position="169"/>
    </location>
    <ligand>
        <name>Zn(2+)</name>
        <dbReference type="ChEBI" id="CHEBI:29105"/>
        <label>2</label>
    </ligand>
</feature>
<dbReference type="PROSITE" id="PS51188">
    <property type="entry name" value="ZF_CR"/>
    <property type="match status" value="1"/>
</dbReference>
<feature type="repeat" description="CXXCXGXG motif" evidence="11">
    <location>
        <begin position="169"/>
        <end position="176"/>
    </location>
</feature>
<feature type="repeat" description="CXXCXGXG motif" evidence="11">
    <location>
        <begin position="191"/>
        <end position="198"/>
    </location>
</feature>
<evidence type="ECO:0000259" key="14">
    <source>
        <dbReference type="PROSITE" id="PS51188"/>
    </source>
</evidence>
<dbReference type="FunFam" id="1.10.287.110:FF:000034">
    <property type="entry name" value="Chaperone protein DnaJ"/>
    <property type="match status" value="1"/>
</dbReference>
<dbReference type="InterPro" id="IPR002939">
    <property type="entry name" value="DnaJ_C"/>
</dbReference>
<feature type="binding site" evidence="11">
    <location>
        <position position="208"/>
    </location>
    <ligand>
        <name>Zn(2+)</name>
        <dbReference type="ChEBI" id="CHEBI:29105"/>
        <label>1</label>
    </ligand>
</feature>
<dbReference type="InterPro" id="IPR012724">
    <property type="entry name" value="DnaJ"/>
</dbReference>
<evidence type="ECO:0000256" key="6">
    <source>
        <dbReference type="ARBA" id="ARBA00023016"/>
    </source>
</evidence>
<evidence type="ECO:0000256" key="5">
    <source>
        <dbReference type="ARBA" id="ARBA00022833"/>
    </source>
</evidence>
<dbReference type="GO" id="GO:0008270">
    <property type="term" value="F:zinc ion binding"/>
    <property type="evidence" value="ECO:0007669"/>
    <property type="project" value="UniProtKB-UniRule"/>
</dbReference>
<dbReference type="Pfam" id="PF00684">
    <property type="entry name" value="DnaJ_CXXCXGXG"/>
    <property type="match status" value="1"/>
</dbReference>
<evidence type="ECO:0000256" key="4">
    <source>
        <dbReference type="ARBA" id="ARBA00022771"/>
    </source>
</evidence>
<keyword evidence="4 11" id="KW-0863">Zinc-finger</keyword>
<sequence length="372" mass="39876">MAKRDYYEVLGISRDASVEDLKKAYRKIAVQNHPDRNPGDAGAEERFKEAAEAYEVLANPEKRQAYDQFGFAGVDGLGGGGPQGFSSSRDFEDVFGDFSDIFGSFFGGGGRGRSSGRGRSRGADLRYDLQIPFTDAAFGTKAEILYEREASCDVCNGSGASAGSGRKTCPTCGGAGQVRRSSGFFSVASVCPSCQGAGTVIEEPCSSCAGSGVKKKRQRIKVTIPAGVSHGQRITIPSQGDAPRGGGEAGDLHVVIHIQPHKHFERDNYDLYCAVPVSITQAALGAELKVSTLDGKRVKVKVPAGTQDGKILRLRNEGIPVPNSANRRGDMYIKLRVVVPARMSSKAKELLREFSRLEGEELQPEPIPLKEL</sequence>
<organism evidence="15 16">
    <name type="scientific">Alkalispirochaeta americana</name>
    <dbReference type="NCBI Taxonomy" id="159291"/>
    <lineage>
        <taxon>Bacteria</taxon>
        <taxon>Pseudomonadati</taxon>
        <taxon>Spirochaetota</taxon>
        <taxon>Spirochaetia</taxon>
        <taxon>Spirochaetales</taxon>
        <taxon>Spirochaetaceae</taxon>
        <taxon>Alkalispirochaeta</taxon>
    </lineage>
</organism>
<dbReference type="AlphaFoldDB" id="A0A1N6W1U4"/>
<dbReference type="CDD" id="cd06257">
    <property type="entry name" value="DnaJ"/>
    <property type="match status" value="1"/>
</dbReference>
<dbReference type="PROSITE" id="PS00636">
    <property type="entry name" value="DNAJ_1"/>
    <property type="match status" value="1"/>
</dbReference>
<feature type="binding site" evidence="11">
    <location>
        <position position="194"/>
    </location>
    <ligand>
        <name>Zn(2+)</name>
        <dbReference type="ChEBI" id="CHEBI:29105"/>
        <label>2</label>
    </ligand>
</feature>
<accession>A0A1N6W1U4</accession>
<evidence type="ECO:0000313" key="15">
    <source>
        <dbReference type="EMBL" id="SIQ84079.1"/>
    </source>
</evidence>
<dbReference type="Pfam" id="PF01556">
    <property type="entry name" value="DnaJ_C"/>
    <property type="match status" value="1"/>
</dbReference>
<comment type="cofactor">
    <cofactor evidence="11">
        <name>Zn(2+)</name>
        <dbReference type="ChEBI" id="CHEBI:29105"/>
    </cofactor>
    <text evidence="11">Binds 2 Zn(2+) ions per monomer.</text>
</comment>
<dbReference type="Gene3D" id="1.10.287.110">
    <property type="entry name" value="DnaJ domain"/>
    <property type="match status" value="1"/>
</dbReference>
<keyword evidence="1 11" id="KW-0235">DNA replication</keyword>
<dbReference type="InterPro" id="IPR001623">
    <property type="entry name" value="DnaJ_domain"/>
</dbReference>
<dbReference type="NCBIfam" id="TIGR02349">
    <property type="entry name" value="DnaJ_bact"/>
    <property type="match status" value="1"/>
</dbReference>
<dbReference type="Gene3D" id="2.10.230.10">
    <property type="entry name" value="Heat shock protein DnaJ, cysteine-rich domain"/>
    <property type="match status" value="1"/>
</dbReference>
<dbReference type="InterPro" id="IPR036869">
    <property type="entry name" value="J_dom_sf"/>
</dbReference>
<dbReference type="InterPro" id="IPR018253">
    <property type="entry name" value="DnaJ_domain_CS"/>
</dbReference>
<dbReference type="EMBL" id="FTMS01000016">
    <property type="protein sequence ID" value="SIQ84079.1"/>
    <property type="molecule type" value="Genomic_DNA"/>
</dbReference>
<dbReference type="GO" id="GO:0006260">
    <property type="term" value="P:DNA replication"/>
    <property type="evidence" value="ECO:0007669"/>
    <property type="project" value="UniProtKB-KW"/>
</dbReference>
<evidence type="ECO:0000256" key="2">
    <source>
        <dbReference type="ARBA" id="ARBA00022723"/>
    </source>
</evidence>
<evidence type="ECO:0000256" key="9">
    <source>
        <dbReference type="ARBA" id="ARBA00061004"/>
    </source>
</evidence>
<dbReference type="HAMAP" id="MF_01152">
    <property type="entry name" value="DnaJ"/>
    <property type="match status" value="1"/>
</dbReference>
<comment type="subunit">
    <text evidence="11">Homodimer.</text>
</comment>
<evidence type="ECO:0000256" key="12">
    <source>
        <dbReference type="PROSITE-ProRule" id="PRU00546"/>
    </source>
</evidence>
<feature type="binding site" evidence="11">
    <location>
        <position position="155"/>
    </location>
    <ligand>
        <name>Zn(2+)</name>
        <dbReference type="ChEBI" id="CHEBI:29105"/>
        <label>1</label>
    </ligand>
</feature>
<dbReference type="Pfam" id="PF00226">
    <property type="entry name" value="DnaJ"/>
    <property type="match status" value="1"/>
</dbReference>
<evidence type="ECO:0000256" key="10">
    <source>
        <dbReference type="ARBA" id="ARBA00067609"/>
    </source>
</evidence>